<name>A0A0H2RAR3_9AGAM</name>
<feature type="compositionally biased region" description="Basic and acidic residues" evidence="1">
    <location>
        <begin position="1"/>
        <end position="13"/>
    </location>
</feature>
<evidence type="ECO:0000313" key="2">
    <source>
        <dbReference type="EMBL" id="KLO08925.1"/>
    </source>
</evidence>
<reference evidence="2 3" key="1">
    <citation type="submission" date="2015-04" db="EMBL/GenBank/DDBJ databases">
        <title>Complete genome sequence of Schizopora paradoxa KUC8140, a cosmopolitan wood degrader in East Asia.</title>
        <authorList>
            <consortium name="DOE Joint Genome Institute"/>
            <person name="Min B."/>
            <person name="Park H."/>
            <person name="Jang Y."/>
            <person name="Kim J.-J."/>
            <person name="Kim K.H."/>
            <person name="Pangilinan J."/>
            <person name="Lipzen A."/>
            <person name="Riley R."/>
            <person name="Grigoriev I.V."/>
            <person name="Spatafora J.W."/>
            <person name="Choi I.-G."/>
        </authorList>
    </citation>
    <scope>NUCLEOTIDE SEQUENCE [LARGE SCALE GENOMIC DNA]</scope>
    <source>
        <strain evidence="2 3">KUC8140</strain>
    </source>
</reference>
<dbReference type="InParanoid" id="A0A0H2RAR3"/>
<organism evidence="2 3">
    <name type="scientific">Schizopora paradoxa</name>
    <dbReference type="NCBI Taxonomy" id="27342"/>
    <lineage>
        <taxon>Eukaryota</taxon>
        <taxon>Fungi</taxon>
        <taxon>Dikarya</taxon>
        <taxon>Basidiomycota</taxon>
        <taxon>Agaricomycotina</taxon>
        <taxon>Agaricomycetes</taxon>
        <taxon>Hymenochaetales</taxon>
        <taxon>Schizoporaceae</taxon>
        <taxon>Schizopora</taxon>
    </lineage>
</organism>
<keyword evidence="3" id="KW-1185">Reference proteome</keyword>
<dbReference type="Gene3D" id="1.10.132.70">
    <property type="match status" value="1"/>
</dbReference>
<sequence>MSPAWREGKKLSSELRPSSGSKEDDCIARHLLKYIFPLQYKLESVFHCQSGYREHFERRRFADREAEITVCFRVLELQAKGACNTPARLKQTLFLASKLFRNHVRCGYKPLLDKTCPSKV</sequence>
<proteinExistence type="predicted"/>
<gene>
    <name evidence="2" type="ORF">SCHPADRAFT_834696</name>
</gene>
<dbReference type="EMBL" id="KQ086072">
    <property type="protein sequence ID" value="KLO08925.1"/>
    <property type="molecule type" value="Genomic_DNA"/>
</dbReference>
<evidence type="ECO:0000313" key="3">
    <source>
        <dbReference type="Proteomes" id="UP000053477"/>
    </source>
</evidence>
<feature type="region of interest" description="Disordered" evidence="1">
    <location>
        <begin position="1"/>
        <end position="23"/>
    </location>
</feature>
<accession>A0A0H2RAR3</accession>
<protein>
    <submittedName>
        <fullName evidence="2">Uncharacterized protein</fullName>
    </submittedName>
</protein>
<dbReference type="AlphaFoldDB" id="A0A0H2RAR3"/>
<dbReference type="OrthoDB" id="289721at2759"/>
<dbReference type="STRING" id="27342.A0A0H2RAR3"/>
<dbReference type="Proteomes" id="UP000053477">
    <property type="component" value="Unassembled WGS sequence"/>
</dbReference>
<evidence type="ECO:0000256" key="1">
    <source>
        <dbReference type="SAM" id="MobiDB-lite"/>
    </source>
</evidence>